<evidence type="ECO:0000313" key="1">
    <source>
        <dbReference type="EMBL" id="WBP89579.1"/>
    </source>
</evidence>
<dbReference type="Proteomes" id="UP001212821">
    <property type="component" value="Chromosome"/>
</dbReference>
<dbReference type="EMBL" id="CP115450">
    <property type="protein sequence ID" value="WBP89579.1"/>
    <property type="molecule type" value="Genomic_DNA"/>
</dbReference>
<evidence type="ECO:0008006" key="3">
    <source>
        <dbReference type="Google" id="ProtNLM"/>
    </source>
</evidence>
<proteinExistence type="predicted"/>
<organism evidence="1 2">
    <name type="scientific">Kitasatospora cathayae</name>
    <dbReference type="NCBI Taxonomy" id="3004092"/>
    <lineage>
        <taxon>Bacteria</taxon>
        <taxon>Bacillati</taxon>
        <taxon>Actinomycetota</taxon>
        <taxon>Actinomycetes</taxon>
        <taxon>Kitasatosporales</taxon>
        <taxon>Streptomycetaceae</taxon>
        <taxon>Kitasatospora</taxon>
    </lineage>
</organism>
<protein>
    <recommendedName>
        <fullName evidence="3">FR47-like domain-containing protein</fullName>
    </recommendedName>
</protein>
<evidence type="ECO:0000313" key="2">
    <source>
        <dbReference type="Proteomes" id="UP001212821"/>
    </source>
</evidence>
<accession>A0ABY7QA44</accession>
<dbReference type="SUPFAM" id="SSF55729">
    <property type="entry name" value="Acyl-CoA N-acyltransferases (Nat)"/>
    <property type="match status" value="1"/>
</dbReference>
<dbReference type="RefSeq" id="WP_270147964.1">
    <property type="nucleotide sequence ID" value="NZ_CP115450.1"/>
</dbReference>
<name>A0ABY7QA44_9ACTN</name>
<dbReference type="InterPro" id="IPR016181">
    <property type="entry name" value="Acyl_CoA_acyltransferase"/>
</dbReference>
<reference evidence="2" key="1">
    <citation type="submission" date="2022-12" db="EMBL/GenBank/DDBJ databases">
        <authorList>
            <person name="Mo P."/>
        </authorList>
    </citation>
    <scope>NUCLEOTIDE SEQUENCE [LARGE SCALE GENOMIC DNA]</scope>
    <source>
        <strain evidence="2">HUAS 3-15</strain>
    </source>
</reference>
<keyword evidence="2" id="KW-1185">Reference proteome</keyword>
<dbReference type="Gene3D" id="3.40.630.30">
    <property type="match status" value="1"/>
</dbReference>
<gene>
    <name evidence="1" type="ORF">O1G21_29550</name>
</gene>
<sequence>MRRHGRAALMVHADNPSAIAVYERLGMTKRLLTAAHIA</sequence>